<sequence length="61" mass="7003">MFHVHFPRLVCCCDMSLTQIDAHRLSRNGFTSYIRGGSESTPEPTVFYDINAFSESLFLEK</sequence>
<comment type="caution">
    <text evidence="2">The sequence shown here is derived from an EMBL/GenBank/DDBJ whole genome shotgun (WGS) entry which is preliminary data.</text>
</comment>
<dbReference type="EMBL" id="WAGD01000016">
    <property type="protein sequence ID" value="KAB0883226.1"/>
    <property type="molecule type" value="Genomic_DNA"/>
</dbReference>
<dbReference type="Proteomes" id="UP000469927">
    <property type="component" value="Unassembled WGS sequence"/>
</dbReference>
<reference evidence="2 3" key="1">
    <citation type="submission" date="2016-12" db="EMBL/GenBank/DDBJ databases">
        <title>Analysis of the Molecular Diversity Among Cronobacter Species Isolated from Filth Flies Using a Pan Genomic DNA Microarray.</title>
        <authorList>
            <person name="Pava-Ripoll M."/>
            <person name="Tall B."/>
            <person name="Farber J."/>
            <person name="Fanning S."/>
            <person name="Lehner A."/>
            <person name="Stephan R."/>
            <person name="Pagotto F."/>
            <person name="Iverson C."/>
            <person name="Ziobro G."/>
            <person name="Miller A."/>
            <person name="Pearson R."/>
            <person name="Yan Q."/>
            <person name="Kim M."/>
            <person name="Jeong S."/>
            <person name="Park J."/>
            <person name="Jun S."/>
            <person name="Choi H."/>
            <person name="Chung T."/>
            <person name="Yoo Y."/>
            <person name="Park E."/>
            <person name="Hwang S."/>
            <person name="Lee B."/>
            <person name="Sathyamoorthy V."/>
            <person name="Carter L."/>
            <person name="Mammel M."/>
            <person name="Jackson S."/>
            <person name="Kothary M."/>
            <person name="Patel I."/>
            <person name="Grim C."/>
            <person name="Gopinath G."/>
            <person name="Gangiredla J."/>
            <person name="Chase H."/>
        </authorList>
    </citation>
    <scope>NUCLEOTIDE SEQUENCE [LARGE SCALE GENOMIC DNA]</scope>
    <source>
        <strain evidence="2 3">MOD1-Md1s</strain>
    </source>
</reference>
<gene>
    <name evidence="2" type="ORF">AUN14_18040</name>
    <name evidence="1" type="ORF">FZI19_06845</name>
</gene>
<dbReference type="EMBL" id="MSAE01000041">
    <property type="protein sequence ID" value="PUX10345.1"/>
    <property type="molecule type" value="Genomic_DNA"/>
</dbReference>
<dbReference type="AlphaFoldDB" id="A0A2T7AMS4"/>
<evidence type="ECO:0000313" key="3">
    <source>
        <dbReference type="Proteomes" id="UP000244378"/>
    </source>
</evidence>
<accession>A0A2T7AMS4</accession>
<evidence type="ECO:0000313" key="2">
    <source>
        <dbReference type="EMBL" id="PUX10345.1"/>
    </source>
</evidence>
<evidence type="ECO:0000313" key="4">
    <source>
        <dbReference type="Proteomes" id="UP000469927"/>
    </source>
</evidence>
<name>A0A2T7AMS4_9ENTR</name>
<reference evidence="1 4" key="2">
    <citation type="submission" date="2019-08" db="EMBL/GenBank/DDBJ databases">
        <title>Prevalence, distribution, and phylogeny of type two toxin-antitoxin genes possessed by Cronobacter species where C. sakazakii homologs follow sequence type lineages.</title>
        <authorList>
            <person name="Finkelstein S."/>
            <person name="Negrete F."/>
            <person name="Jang H."/>
            <person name="Gopinath G.R."/>
            <person name="Tall B.D."/>
        </authorList>
    </citation>
    <scope>NUCLEOTIDE SEQUENCE [LARGE SCALE GENOMIC DNA]</scope>
    <source>
        <strain evidence="1 4">MOD1_GK1257</strain>
    </source>
</reference>
<organism evidence="2 3">
    <name type="scientific">Cronobacter muytjensii</name>
    <dbReference type="NCBI Taxonomy" id="413501"/>
    <lineage>
        <taxon>Bacteria</taxon>
        <taxon>Pseudomonadati</taxon>
        <taxon>Pseudomonadota</taxon>
        <taxon>Gammaproteobacteria</taxon>
        <taxon>Enterobacterales</taxon>
        <taxon>Enterobacteriaceae</taxon>
        <taxon>Cronobacter</taxon>
    </lineage>
</organism>
<proteinExistence type="predicted"/>
<dbReference type="Proteomes" id="UP000244378">
    <property type="component" value="Unassembled WGS sequence"/>
</dbReference>
<evidence type="ECO:0000313" key="1">
    <source>
        <dbReference type="EMBL" id="KAB0883226.1"/>
    </source>
</evidence>
<keyword evidence="4" id="KW-1185">Reference proteome</keyword>
<protein>
    <submittedName>
        <fullName evidence="2">Uncharacterized protein</fullName>
    </submittedName>
</protein>